<dbReference type="CDD" id="cd19166">
    <property type="entry name" value="HemeO-bac"/>
    <property type="match status" value="1"/>
</dbReference>
<reference evidence="1" key="1">
    <citation type="submission" date="2015-10" db="EMBL/GenBank/DDBJ databases">
        <title>Draft genome sequence of Salegentibacter mishustinae KCTC 12263.</title>
        <authorList>
            <person name="Lin W."/>
            <person name="Zheng Q."/>
        </authorList>
    </citation>
    <scope>NUCLEOTIDE SEQUENCE [LARGE SCALE GENOMIC DNA]</scope>
    <source>
        <strain evidence="1">KCTC 12263</strain>
    </source>
</reference>
<proteinExistence type="predicted"/>
<dbReference type="Gene3D" id="1.20.910.10">
    <property type="entry name" value="Heme oxygenase-like"/>
    <property type="match status" value="1"/>
</dbReference>
<dbReference type="EMBL" id="LKTP01000012">
    <property type="protein sequence ID" value="KRG29228.1"/>
    <property type="molecule type" value="Genomic_DNA"/>
</dbReference>
<dbReference type="GO" id="GO:0004392">
    <property type="term" value="F:heme oxygenase (decyclizing) activity"/>
    <property type="evidence" value="ECO:0007669"/>
    <property type="project" value="InterPro"/>
</dbReference>
<dbReference type="RefSeq" id="WP_057481697.1">
    <property type="nucleotide sequence ID" value="NZ_BMWR01000003.1"/>
</dbReference>
<sequence length="190" mass="21382">MLNSLRDSTKKLHEELEKENLAGQIISHEISLDDYKLLLLQNYIAYKITEAEISKFIPSYQSDKTDKLAKDLAALGVDNSISKEFEEKFRLNSYEEALGAAYVVLGSALGGVYISKELPNCPALNGVPQPHFFNGDRDGVKSWNKFVKELKAEDFTETQINEASKKAMDTFEFFGLVFKETSLIPNCKIS</sequence>
<keyword evidence="2" id="KW-1185">Reference proteome</keyword>
<dbReference type="STRING" id="270918.APR42_04650"/>
<dbReference type="Proteomes" id="UP000051643">
    <property type="component" value="Unassembled WGS sequence"/>
</dbReference>
<dbReference type="InterPro" id="IPR016084">
    <property type="entry name" value="Haem_Oase-like_multi-hlx"/>
</dbReference>
<dbReference type="GO" id="GO:0006788">
    <property type="term" value="P:heme oxidation"/>
    <property type="evidence" value="ECO:0007669"/>
    <property type="project" value="InterPro"/>
</dbReference>
<protein>
    <recommendedName>
        <fullName evidence="3">Heme oxygenase</fullName>
    </recommendedName>
</protein>
<dbReference type="OrthoDB" id="114943at2"/>
<evidence type="ECO:0000313" key="1">
    <source>
        <dbReference type="EMBL" id="KRG29228.1"/>
    </source>
</evidence>
<gene>
    <name evidence="1" type="ORF">APR42_04650</name>
</gene>
<dbReference type="Pfam" id="PF01126">
    <property type="entry name" value="Heme_oxygenase"/>
    <property type="match status" value="1"/>
</dbReference>
<evidence type="ECO:0008006" key="3">
    <source>
        <dbReference type="Google" id="ProtNLM"/>
    </source>
</evidence>
<name>A0A0Q9Z8H1_9FLAO</name>
<accession>A0A0Q9Z8H1</accession>
<comment type="caution">
    <text evidence="1">The sequence shown here is derived from an EMBL/GenBank/DDBJ whole genome shotgun (WGS) entry which is preliminary data.</text>
</comment>
<dbReference type="AlphaFoldDB" id="A0A0Q9Z8H1"/>
<dbReference type="SUPFAM" id="SSF48613">
    <property type="entry name" value="Heme oxygenase-like"/>
    <property type="match status" value="1"/>
</dbReference>
<dbReference type="InterPro" id="IPR016053">
    <property type="entry name" value="Haem_Oase-like"/>
</dbReference>
<evidence type="ECO:0000313" key="2">
    <source>
        <dbReference type="Proteomes" id="UP000051643"/>
    </source>
</evidence>
<organism evidence="1 2">
    <name type="scientific">Salegentibacter mishustinae</name>
    <dbReference type="NCBI Taxonomy" id="270918"/>
    <lineage>
        <taxon>Bacteria</taxon>
        <taxon>Pseudomonadati</taxon>
        <taxon>Bacteroidota</taxon>
        <taxon>Flavobacteriia</taxon>
        <taxon>Flavobacteriales</taxon>
        <taxon>Flavobacteriaceae</taxon>
        <taxon>Salegentibacter</taxon>
    </lineage>
</organism>